<reference evidence="2" key="1">
    <citation type="submission" date="2021-02" db="EMBL/GenBank/DDBJ databases">
        <authorList>
            <person name="Nowell W R."/>
        </authorList>
    </citation>
    <scope>NUCLEOTIDE SEQUENCE</scope>
</reference>
<dbReference type="AlphaFoldDB" id="A0A815V9Z8"/>
<keyword evidence="5" id="KW-1185">Reference proteome</keyword>
<sequence>MIYCASPGSFAVLDHVAWLASECHRKNIFCALVCTNMWAGRNREDIVNEFCRLLNTVHPDIQRKKEDNIIYYNRVALVAMVNSKEYVDKGFGVTKPPAGIEELIFGIAKCLDRDHMFAWFRTVSQNPS</sequence>
<organism evidence="2 5">
    <name type="scientific">Didymodactylos carnosus</name>
    <dbReference type="NCBI Taxonomy" id="1234261"/>
    <lineage>
        <taxon>Eukaryota</taxon>
        <taxon>Metazoa</taxon>
        <taxon>Spiralia</taxon>
        <taxon>Gnathifera</taxon>
        <taxon>Rotifera</taxon>
        <taxon>Eurotatoria</taxon>
        <taxon>Bdelloidea</taxon>
        <taxon>Philodinida</taxon>
        <taxon>Philodinidae</taxon>
        <taxon>Didymodactylos</taxon>
    </lineage>
</organism>
<dbReference type="EMBL" id="CAJOBC010090256">
    <property type="protein sequence ID" value="CAF4388948.1"/>
    <property type="molecule type" value="Genomic_DNA"/>
</dbReference>
<evidence type="ECO:0000313" key="2">
    <source>
        <dbReference type="EMBL" id="CAF1529744.1"/>
    </source>
</evidence>
<evidence type="ECO:0000313" key="1">
    <source>
        <dbReference type="EMBL" id="CAF1055972.1"/>
    </source>
</evidence>
<dbReference type="Proteomes" id="UP000663829">
    <property type="component" value="Unassembled WGS sequence"/>
</dbReference>
<evidence type="ECO:0000313" key="3">
    <source>
        <dbReference type="EMBL" id="CAF3822175.1"/>
    </source>
</evidence>
<dbReference type="Proteomes" id="UP000681722">
    <property type="component" value="Unassembled WGS sequence"/>
</dbReference>
<accession>A0A815V9Z8</accession>
<dbReference type="OrthoDB" id="10005812at2759"/>
<dbReference type="EMBL" id="CAJNOQ010024677">
    <property type="protein sequence ID" value="CAF1529744.1"/>
    <property type="molecule type" value="Genomic_DNA"/>
</dbReference>
<dbReference type="EMBL" id="CAJNOK010008161">
    <property type="protein sequence ID" value="CAF1055972.1"/>
    <property type="molecule type" value="Genomic_DNA"/>
</dbReference>
<proteinExistence type="predicted"/>
<evidence type="ECO:0000313" key="5">
    <source>
        <dbReference type="Proteomes" id="UP000663829"/>
    </source>
</evidence>
<dbReference type="Proteomes" id="UP000682733">
    <property type="component" value="Unassembled WGS sequence"/>
</dbReference>
<comment type="caution">
    <text evidence="2">The sequence shown here is derived from an EMBL/GenBank/DDBJ whole genome shotgun (WGS) entry which is preliminary data.</text>
</comment>
<dbReference type="EMBL" id="CAJOBA010008176">
    <property type="protein sequence ID" value="CAF3822175.1"/>
    <property type="molecule type" value="Genomic_DNA"/>
</dbReference>
<protein>
    <submittedName>
        <fullName evidence="2">Uncharacterized protein</fullName>
    </submittedName>
</protein>
<evidence type="ECO:0000313" key="4">
    <source>
        <dbReference type="EMBL" id="CAF4388948.1"/>
    </source>
</evidence>
<dbReference type="Proteomes" id="UP000677228">
    <property type="component" value="Unassembled WGS sequence"/>
</dbReference>
<gene>
    <name evidence="2" type="ORF">GPM918_LOCUS37979</name>
    <name evidence="1" type="ORF">OVA965_LOCUS17175</name>
    <name evidence="4" type="ORF">SRO942_LOCUS38770</name>
    <name evidence="3" type="ORF">TMI583_LOCUS17185</name>
</gene>
<name>A0A815V9Z8_9BILA</name>